<proteinExistence type="predicted"/>
<feature type="compositionally biased region" description="Basic and acidic residues" evidence="1">
    <location>
        <begin position="8"/>
        <end position="18"/>
    </location>
</feature>
<keyword evidence="2" id="KW-1185">Reference proteome</keyword>
<feature type="compositionally biased region" description="Basic and acidic residues" evidence="1">
    <location>
        <begin position="47"/>
        <end position="58"/>
    </location>
</feature>
<name>A0ABM3QIL1_SPIOL</name>
<accession>A0ABM3QIL1</accession>
<evidence type="ECO:0000256" key="1">
    <source>
        <dbReference type="SAM" id="MobiDB-lite"/>
    </source>
</evidence>
<dbReference type="GeneID" id="130459711"/>
<reference evidence="3" key="2">
    <citation type="submission" date="2025-08" db="UniProtKB">
        <authorList>
            <consortium name="RefSeq"/>
        </authorList>
    </citation>
    <scope>IDENTIFICATION</scope>
    <source>
        <tissue evidence="3">Leaf</tissue>
    </source>
</reference>
<evidence type="ECO:0000313" key="2">
    <source>
        <dbReference type="Proteomes" id="UP000813463"/>
    </source>
</evidence>
<protein>
    <recommendedName>
        <fullName evidence="4">Transposase Tnp1/En/Spm-like domain-containing protein</fullName>
    </recommendedName>
</protein>
<sequence length="358" mass="41572">MTIMRVHGLKDKQKKRESSGSVLVNMLMARKKKQVRPSDDDASLDPENSKKTRREDERGRTVLNLVGKTIMAGSKLRLEWHPVKRLPIGVHRSHFSTYVGVVVRERVNITYKEWSEVPKGLLDELYNSITRGFFVIENLKGWVLSKVAKRWKAFKTRLRLQWMYLEDGTIRQQPPWKYSRILKPDWDKFVDYCTSEEFKALSEMNREKAKKKTSKYRGGRLGYQHFEEQIEKDLEKQGVHVSHVPRHLTWIKAHSREKDGVVTFDNPIDKEIYDTIMTLEAQVQRGEIVANGRDDILARGLNKPEHGGSVRAVGSGITNKEYFGFNKPTAPSQMHAEMNRMRSEMGTMKNNKKKLCLS</sequence>
<evidence type="ECO:0000313" key="3">
    <source>
        <dbReference type="RefSeq" id="XP_056683203.1"/>
    </source>
</evidence>
<reference evidence="2" key="1">
    <citation type="journal article" date="2021" name="Nat. Commun.">
        <title>Genomic analyses provide insights into spinach domestication and the genetic basis of agronomic traits.</title>
        <authorList>
            <person name="Cai X."/>
            <person name="Sun X."/>
            <person name="Xu C."/>
            <person name="Sun H."/>
            <person name="Wang X."/>
            <person name="Ge C."/>
            <person name="Zhang Z."/>
            <person name="Wang Q."/>
            <person name="Fei Z."/>
            <person name="Jiao C."/>
            <person name="Wang Q."/>
        </authorList>
    </citation>
    <scope>NUCLEOTIDE SEQUENCE [LARGE SCALE GENOMIC DNA]</scope>
    <source>
        <strain evidence="2">cv. Varoflay</strain>
    </source>
</reference>
<dbReference type="PANTHER" id="PTHR33018:SF34">
    <property type="entry name" value="OS02G0472350 PROTEIN"/>
    <property type="match status" value="1"/>
</dbReference>
<dbReference type="RefSeq" id="XP_056683203.1">
    <property type="nucleotide sequence ID" value="XM_056827225.1"/>
</dbReference>
<feature type="region of interest" description="Disordered" evidence="1">
    <location>
        <begin position="1"/>
        <end position="58"/>
    </location>
</feature>
<dbReference type="PANTHER" id="PTHR33018">
    <property type="entry name" value="OS10G0338966 PROTEIN-RELATED"/>
    <property type="match status" value="1"/>
</dbReference>
<gene>
    <name evidence="3" type="primary">LOC130459711</name>
</gene>
<dbReference type="Proteomes" id="UP000813463">
    <property type="component" value="Chromosome 4"/>
</dbReference>
<organism evidence="2 3">
    <name type="scientific">Spinacia oleracea</name>
    <name type="common">Spinach</name>
    <dbReference type="NCBI Taxonomy" id="3562"/>
    <lineage>
        <taxon>Eukaryota</taxon>
        <taxon>Viridiplantae</taxon>
        <taxon>Streptophyta</taxon>
        <taxon>Embryophyta</taxon>
        <taxon>Tracheophyta</taxon>
        <taxon>Spermatophyta</taxon>
        <taxon>Magnoliopsida</taxon>
        <taxon>eudicotyledons</taxon>
        <taxon>Gunneridae</taxon>
        <taxon>Pentapetalae</taxon>
        <taxon>Caryophyllales</taxon>
        <taxon>Chenopodiaceae</taxon>
        <taxon>Chenopodioideae</taxon>
        <taxon>Anserineae</taxon>
        <taxon>Spinacia</taxon>
    </lineage>
</organism>
<evidence type="ECO:0008006" key="4">
    <source>
        <dbReference type="Google" id="ProtNLM"/>
    </source>
</evidence>